<dbReference type="PANTHER" id="PTHR39190:SF1">
    <property type="entry name" value="FLAGELLAR ASSEMBLY FACTOR FLIW"/>
    <property type="match status" value="1"/>
</dbReference>
<keyword evidence="2" id="KW-1005">Bacterial flagellum biogenesis</keyword>
<organism evidence="5 6">
    <name type="scientific">Arcobacter roscoffensis</name>
    <dbReference type="NCBI Taxonomy" id="2961520"/>
    <lineage>
        <taxon>Bacteria</taxon>
        <taxon>Pseudomonadati</taxon>
        <taxon>Campylobacterota</taxon>
        <taxon>Epsilonproteobacteria</taxon>
        <taxon>Campylobacterales</taxon>
        <taxon>Arcobacteraceae</taxon>
        <taxon>Arcobacter</taxon>
    </lineage>
</organism>
<keyword evidence="3" id="KW-0810">Translation regulation</keyword>
<keyword evidence="5" id="KW-0969">Cilium</keyword>
<evidence type="ECO:0000256" key="3">
    <source>
        <dbReference type="ARBA" id="ARBA00022845"/>
    </source>
</evidence>
<evidence type="ECO:0000313" key="6">
    <source>
        <dbReference type="Proteomes" id="UP001060012"/>
    </source>
</evidence>
<protein>
    <submittedName>
        <fullName evidence="5">Flagellar assembly protein FliW</fullName>
    </submittedName>
</protein>
<keyword evidence="1" id="KW-0963">Cytoplasm</keyword>
<dbReference type="InterPro" id="IPR003775">
    <property type="entry name" value="Flagellar_assembly_factor_FliW"/>
</dbReference>
<proteinExistence type="predicted"/>
<dbReference type="InterPro" id="IPR024046">
    <property type="entry name" value="Flagellar_assmbl_FliW_dom_sf"/>
</dbReference>
<keyword evidence="5" id="KW-0966">Cell projection</keyword>
<evidence type="ECO:0000256" key="4">
    <source>
        <dbReference type="ARBA" id="ARBA00023186"/>
    </source>
</evidence>
<dbReference type="Pfam" id="PF02623">
    <property type="entry name" value="FliW"/>
    <property type="match status" value="1"/>
</dbReference>
<dbReference type="SUPFAM" id="SSF141457">
    <property type="entry name" value="BH3618-like"/>
    <property type="match status" value="1"/>
</dbReference>
<keyword evidence="4" id="KW-0143">Chaperone</keyword>
<accession>A0ABY5E369</accession>
<evidence type="ECO:0000256" key="2">
    <source>
        <dbReference type="ARBA" id="ARBA00022795"/>
    </source>
</evidence>
<dbReference type="Proteomes" id="UP001060012">
    <property type="component" value="Chromosome"/>
</dbReference>
<reference evidence="5" key="1">
    <citation type="submission" date="2022-07" db="EMBL/GenBank/DDBJ databases">
        <title>Arcobacter roscoffensis sp. nov., a marine bacterium isolated from coastal seawater collected from Roscoff, France.</title>
        <authorList>
            <person name="Pascual J."/>
            <person name="Lepeaux C."/>
            <person name="Methner A."/>
            <person name="Overmann J."/>
        </authorList>
    </citation>
    <scope>NUCLEOTIDE SEQUENCE</scope>
    <source>
        <strain evidence="5">ARW1-2F2</strain>
    </source>
</reference>
<gene>
    <name evidence="5" type="primary">fliW</name>
    <name evidence="5" type="ORF">NJU99_13240</name>
</gene>
<sequence>MYEITIPLLGFDETKNVKLEKLDDYFSTLILDKENLINFTIVNIKYLQHAAFDFNIEDEILEKMHIRAREDFDIYFSVVLQDPIEKSIVNLVAPILINKRHNLIGQYIIKDKIPKLFTNLRE</sequence>
<dbReference type="EMBL" id="CP100595">
    <property type="protein sequence ID" value="UTJ06201.1"/>
    <property type="molecule type" value="Genomic_DNA"/>
</dbReference>
<keyword evidence="5" id="KW-0282">Flagellum</keyword>
<evidence type="ECO:0000313" key="5">
    <source>
        <dbReference type="EMBL" id="UTJ06201.1"/>
    </source>
</evidence>
<keyword evidence="6" id="KW-1185">Reference proteome</keyword>
<dbReference type="RefSeq" id="WP_254576381.1">
    <property type="nucleotide sequence ID" value="NZ_CP100595.1"/>
</dbReference>
<dbReference type="PANTHER" id="PTHR39190">
    <property type="entry name" value="FLAGELLAR ASSEMBLY FACTOR FLIW"/>
    <property type="match status" value="1"/>
</dbReference>
<name>A0ABY5E369_9BACT</name>
<dbReference type="Gene3D" id="2.30.290.10">
    <property type="entry name" value="BH3618-like"/>
    <property type="match status" value="1"/>
</dbReference>
<evidence type="ECO:0000256" key="1">
    <source>
        <dbReference type="ARBA" id="ARBA00022490"/>
    </source>
</evidence>